<dbReference type="OrthoDB" id="441260at2"/>
<name>A0A1D8TN92_9CYAN</name>
<dbReference type="RefSeq" id="WP_070391604.1">
    <property type="nucleotide sequence ID" value="NZ_CP017599.1"/>
</dbReference>
<dbReference type="EMBL" id="CP017599">
    <property type="protein sequence ID" value="AOW99111.1"/>
    <property type="molecule type" value="Genomic_DNA"/>
</dbReference>
<sequence>MNYNTNRFEDELFIKAAKLWNLEKLYTELAQKKTIATNREIKLTPVEKACLRGLLCGYAPKKIAGALHWSCGSLSVQLTKGLYRYVETLTNRKSNTLKSWRDISIWLEAAGYKTPQQCQDWGEAPQISAFYGRTRELNTLKQWISLKRSQLVAILGIVGVGKTSLAAKLAREIQGEFDYIIWRSLSSGQPLKELLTQLIPFLSHQQSSELPEDINLLMSDFLECLREHRCLVILDDAEQILSRGTLVGQYKAGYEDYGKLFRRVGQERHQSCLLLISWEPPLQMELLEKKNYSTRSLTLNGLPTEYARKLLVANGLSEQEQDMELIKRYRGNPLGLKLAVKTIKDFFFGSVSEFLNWDDVIVPEPMKTILIEQLNRLDQSEKKVIAYLARNPTPISIKQLRHSITLDYNSQLISVLQSLERRSLMEKVSHSNRTLFTIIPIIRTVINEHEGCLL</sequence>
<evidence type="ECO:0000313" key="2">
    <source>
        <dbReference type="EMBL" id="AOW99111.1"/>
    </source>
</evidence>
<gene>
    <name evidence="2" type="ORF">BJP34_06285</name>
</gene>
<dbReference type="InterPro" id="IPR027417">
    <property type="entry name" value="P-loop_NTPase"/>
</dbReference>
<feature type="domain" description="NB-ARC" evidence="1">
    <location>
        <begin position="135"/>
        <end position="236"/>
    </location>
</feature>
<dbReference type="KEGG" id="mpro:BJP34_06285"/>
<dbReference type="Gene3D" id="3.40.50.300">
    <property type="entry name" value="P-loop containing nucleotide triphosphate hydrolases"/>
    <property type="match status" value="1"/>
</dbReference>
<proteinExistence type="predicted"/>
<evidence type="ECO:0000313" key="3">
    <source>
        <dbReference type="Proteomes" id="UP000177870"/>
    </source>
</evidence>
<dbReference type="AlphaFoldDB" id="A0A1D8TN92"/>
<dbReference type="Proteomes" id="UP000177870">
    <property type="component" value="Chromosome"/>
</dbReference>
<dbReference type="Pfam" id="PF00931">
    <property type="entry name" value="NB-ARC"/>
    <property type="match status" value="1"/>
</dbReference>
<accession>A0A1D8TN92</accession>
<dbReference type="STRING" id="1458985.BJP34_06285"/>
<dbReference type="InterPro" id="IPR002182">
    <property type="entry name" value="NB-ARC"/>
</dbReference>
<protein>
    <submittedName>
        <fullName evidence="2">NB-ARC domain-containing protein</fullName>
    </submittedName>
</protein>
<organism evidence="2 3">
    <name type="scientific">Moorena producens PAL-8-15-08-1</name>
    <dbReference type="NCBI Taxonomy" id="1458985"/>
    <lineage>
        <taxon>Bacteria</taxon>
        <taxon>Bacillati</taxon>
        <taxon>Cyanobacteriota</taxon>
        <taxon>Cyanophyceae</taxon>
        <taxon>Coleofasciculales</taxon>
        <taxon>Coleofasciculaceae</taxon>
        <taxon>Moorena</taxon>
    </lineage>
</organism>
<dbReference type="SUPFAM" id="SSF52540">
    <property type="entry name" value="P-loop containing nucleoside triphosphate hydrolases"/>
    <property type="match status" value="1"/>
</dbReference>
<reference evidence="3" key="1">
    <citation type="submission" date="2016-10" db="EMBL/GenBank/DDBJ databases">
        <title>Comparative genomics uncovers the prolific and rare metabolic potential of the cyanobacterial genus Moorea.</title>
        <authorList>
            <person name="Leao T."/>
            <person name="Castelao G."/>
            <person name="Korobeynikov A."/>
            <person name="Monroe E.A."/>
            <person name="Podell S."/>
            <person name="Glukhov E."/>
            <person name="Allen E."/>
            <person name="Gerwick W.H."/>
            <person name="Gerwick L."/>
        </authorList>
    </citation>
    <scope>NUCLEOTIDE SEQUENCE [LARGE SCALE GENOMIC DNA]</scope>
    <source>
        <strain evidence="3">PAL-8-15-08-1</strain>
    </source>
</reference>
<dbReference type="PRINTS" id="PR00364">
    <property type="entry name" value="DISEASERSIST"/>
</dbReference>
<evidence type="ECO:0000259" key="1">
    <source>
        <dbReference type="Pfam" id="PF00931"/>
    </source>
</evidence>
<dbReference type="PANTHER" id="PTHR47691:SF3">
    <property type="entry name" value="HTH-TYPE TRANSCRIPTIONAL REGULATOR RV0890C-RELATED"/>
    <property type="match status" value="1"/>
</dbReference>
<dbReference type="PANTHER" id="PTHR47691">
    <property type="entry name" value="REGULATOR-RELATED"/>
    <property type="match status" value="1"/>
</dbReference>
<dbReference type="GO" id="GO:0043531">
    <property type="term" value="F:ADP binding"/>
    <property type="evidence" value="ECO:0007669"/>
    <property type="project" value="InterPro"/>
</dbReference>